<comment type="caution">
    <text evidence="1">The sequence shown here is derived from an EMBL/GenBank/DDBJ whole genome shotgun (WGS) entry which is preliminary data.</text>
</comment>
<organism evidence="1 2">
    <name type="scientific">Salipiger mucosus DSM 16094</name>
    <dbReference type="NCBI Taxonomy" id="1123237"/>
    <lineage>
        <taxon>Bacteria</taxon>
        <taxon>Pseudomonadati</taxon>
        <taxon>Pseudomonadota</taxon>
        <taxon>Alphaproteobacteria</taxon>
        <taxon>Rhodobacterales</taxon>
        <taxon>Roseobacteraceae</taxon>
        <taxon>Salipiger</taxon>
    </lineage>
</organism>
<dbReference type="STRING" id="1123237.Salmuc_01316"/>
<sequence length="262" mass="30270">MPELDEIDMTQNAAPELSLRAYATPEDLPESLRKYCQSPEETGTKTWWFKHPFYVSWFPVATPCDIGELIDFRQQHYEAELKARNWGGVFAGVERAFRLPFLMDLVSNGEFMDAEEDPREAARFWKVARELWSDGEEDEDNPIWTRVMTCGVPHRGFMTRSRDRRALREMPENVKLYRGVQFEQYERPDPKRGANAGWAWSFSEETATWFARRFAEPGDTRFLVTADVPKSRIAAYITGRGEEEVLIEPGSVDPASMKVKAV</sequence>
<protein>
    <submittedName>
        <fullName evidence="1">Uncharacterized protein</fullName>
    </submittedName>
</protein>
<accession>S9QYM5</accession>
<dbReference type="HOGENOM" id="CLU_1061257_0_0_5"/>
<proteinExistence type="predicted"/>
<dbReference type="EMBL" id="APVH01000012">
    <property type="protein sequence ID" value="EPX84743.1"/>
    <property type="molecule type" value="Genomic_DNA"/>
</dbReference>
<dbReference type="AlphaFoldDB" id="S9QYM5"/>
<gene>
    <name evidence="1" type="ORF">Salmuc_01316</name>
</gene>
<evidence type="ECO:0000313" key="1">
    <source>
        <dbReference type="EMBL" id="EPX84743.1"/>
    </source>
</evidence>
<dbReference type="eggNOG" id="ENOG5030WVM">
    <property type="taxonomic scope" value="Bacteria"/>
</dbReference>
<dbReference type="Proteomes" id="UP000015347">
    <property type="component" value="Unassembled WGS sequence"/>
</dbReference>
<evidence type="ECO:0000313" key="2">
    <source>
        <dbReference type="Proteomes" id="UP000015347"/>
    </source>
</evidence>
<name>S9QYM5_9RHOB</name>
<keyword evidence="2" id="KW-1185">Reference proteome</keyword>
<reference evidence="2" key="1">
    <citation type="journal article" date="2014" name="Stand. Genomic Sci.">
        <title>Genome sequence of the exopolysaccharide-producing Salipiger mucosus type strain (DSM 16094(T)), a moderately halophilic member of the Roseobacter clade.</title>
        <authorList>
            <person name="Riedel T."/>
            <person name="Spring S."/>
            <person name="Fiebig A."/>
            <person name="Petersen J."/>
            <person name="Kyrpides N.C."/>
            <person name="Goker M."/>
            <person name="Klenk H.P."/>
        </authorList>
    </citation>
    <scope>NUCLEOTIDE SEQUENCE [LARGE SCALE GENOMIC DNA]</scope>
    <source>
        <strain evidence="2">DSM 16094</strain>
    </source>
</reference>